<evidence type="ECO:0000256" key="12">
    <source>
        <dbReference type="ARBA" id="ARBA00022989"/>
    </source>
</evidence>
<dbReference type="Proteomes" id="UP001329151">
    <property type="component" value="Chromosome"/>
</dbReference>
<dbReference type="Pfam" id="PF02518">
    <property type="entry name" value="HATPase_c"/>
    <property type="match status" value="1"/>
</dbReference>
<dbReference type="SMART" id="SM00387">
    <property type="entry name" value="HATPase_c"/>
    <property type="match status" value="1"/>
</dbReference>
<dbReference type="InterPro" id="IPR036890">
    <property type="entry name" value="HATPase_C_sf"/>
</dbReference>
<accession>A0AA86IXP0</accession>
<evidence type="ECO:0000256" key="5">
    <source>
        <dbReference type="ARBA" id="ARBA00022553"/>
    </source>
</evidence>
<evidence type="ECO:0000256" key="19">
    <source>
        <dbReference type="ARBA" id="ARBA00070152"/>
    </source>
</evidence>
<dbReference type="InterPro" id="IPR003594">
    <property type="entry name" value="HATPase_dom"/>
</dbReference>
<evidence type="ECO:0000256" key="8">
    <source>
        <dbReference type="ARBA" id="ARBA00022729"/>
    </source>
</evidence>
<feature type="modified residue" description="Phosphohistidine" evidence="20">
    <location>
        <position position="705"/>
    </location>
</feature>
<dbReference type="Gene3D" id="3.40.50.2300">
    <property type="match status" value="1"/>
</dbReference>
<evidence type="ECO:0000256" key="22">
    <source>
        <dbReference type="SAM" id="Phobius"/>
    </source>
</evidence>
<evidence type="ECO:0000256" key="17">
    <source>
        <dbReference type="ARBA" id="ARBA00064003"/>
    </source>
</evidence>
<dbReference type="SUPFAM" id="SSF52172">
    <property type="entry name" value="CheY-like"/>
    <property type="match status" value="1"/>
</dbReference>
<dbReference type="CDD" id="cd17546">
    <property type="entry name" value="REC_hyHK_CKI1_RcsC-like"/>
    <property type="match status" value="1"/>
</dbReference>
<protein>
    <recommendedName>
        <fullName evidence="18">Sensory/regulatory protein RpfC</fullName>
        <ecNumber evidence="3">2.7.13.3</ecNumber>
    </recommendedName>
    <alternativeName>
        <fullName evidence="19">Virulence sensor protein BvgS</fullName>
    </alternativeName>
</protein>
<feature type="domain" description="Response regulatory" evidence="24">
    <location>
        <begin position="536"/>
        <end position="652"/>
    </location>
</feature>
<dbReference type="InterPro" id="IPR001789">
    <property type="entry name" value="Sig_transdc_resp-reg_receiver"/>
</dbReference>
<dbReference type="PRINTS" id="PR00344">
    <property type="entry name" value="BCTRLSENSOR"/>
</dbReference>
<dbReference type="InterPro" id="IPR004358">
    <property type="entry name" value="Sig_transdc_His_kin-like_C"/>
</dbReference>
<dbReference type="PANTHER" id="PTHR45339">
    <property type="entry name" value="HYBRID SIGNAL TRANSDUCTION HISTIDINE KINASE J"/>
    <property type="match status" value="1"/>
</dbReference>
<dbReference type="Pfam" id="PF01627">
    <property type="entry name" value="Hpt"/>
    <property type="match status" value="1"/>
</dbReference>
<keyword evidence="11" id="KW-0067">ATP-binding</keyword>
<evidence type="ECO:0000256" key="18">
    <source>
        <dbReference type="ARBA" id="ARBA00068150"/>
    </source>
</evidence>
<evidence type="ECO:0000256" key="15">
    <source>
        <dbReference type="ARBA" id="ARBA00023136"/>
    </source>
</evidence>
<feature type="domain" description="HPt" evidence="25">
    <location>
        <begin position="666"/>
        <end position="760"/>
    </location>
</feature>
<evidence type="ECO:0000256" key="4">
    <source>
        <dbReference type="ARBA" id="ARBA00022475"/>
    </source>
</evidence>
<dbReference type="SMART" id="SM00388">
    <property type="entry name" value="HisKA"/>
    <property type="match status" value="1"/>
</dbReference>
<evidence type="ECO:0000256" key="3">
    <source>
        <dbReference type="ARBA" id="ARBA00012438"/>
    </source>
</evidence>
<dbReference type="InterPro" id="IPR036097">
    <property type="entry name" value="HisK_dim/P_sf"/>
</dbReference>
<dbReference type="SUPFAM" id="SSF47384">
    <property type="entry name" value="Homodimeric domain of signal transducing histidine kinase"/>
    <property type="match status" value="1"/>
</dbReference>
<comment type="subcellular location">
    <subcellularLocation>
        <location evidence="2">Cell membrane</location>
        <topology evidence="2">Multi-pass membrane protein</topology>
    </subcellularLocation>
</comment>
<evidence type="ECO:0000256" key="13">
    <source>
        <dbReference type="ARBA" id="ARBA00023012"/>
    </source>
</evidence>
<dbReference type="InterPro" id="IPR003661">
    <property type="entry name" value="HisK_dim/P_dom"/>
</dbReference>
<dbReference type="Gene3D" id="1.20.120.160">
    <property type="entry name" value="HPT domain"/>
    <property type="match status" value="1"/>
</dbReference>
<keyword evidence="15 22" id="KW-0472">Membrane</keyword>
<evidence type="ECO:0000256" key="20">
    <source>
        <dbReference type="PROSITE-ProRule" id="PRU00110"/>
    </source>
</evidence>
<dbReference type="SUPFAM" id="SSF55874">
    <property type="entry name" value="ATPase domain of HSP90 chaperone/DNA topoisomerase II/histidine kinase"/>
    <property type="match status" value="1"/>
</dbReference>
<dbReference type="PROSITE" id="PS50109">
    <property type="entry name" value="HIS_KIN"/>
    <property type="match status" value="1"/>
</dbReference>
<dbReference type="EMBL" id="AP028947">
    <property type="protein sequence ID" value="BET25142.1"/>
    <property type="molecule type" value="Genomic_DNA"/>
</dbReference>
<evidence type="ECO:0000259" key="25">
    <source>
        <dbReference type="PROSITE" id="PS50894"/>
    </source>
</evidence>
<organism evidence="26 27">
    <name type="scientific">Limnobacter thiooxidans</name>
    <dbReference type="NCBI Taxonomy" id="131080"/>
    <lineage>
        <taxon>Bacteria</taxon>
        <taxon>Pseudomonadati</taxon>
        <taxon>Pseudomonadota</taxon>
        <taxon>Betaproteobacteria</taxon>
        <taxon>Burkholderiales</taxon>
        <taxon>Burkholderiaceae</taxon>
        <taxon>Limnobacter</taxon>
    </lineage>
</organism>
<dbReference type="CDD" id="cd00082">
    <property type="entry name" value="HisKA"/>
    <property type="match status" value="1"/>
</dbReference>
<evidence type="ECO:0000256" key="1">
    <source>
        <dbReference type="ARBA" id="ARBA00000085"/>
    </source>
</evidence>
<dbReference type="InterPro" id="IPR011006">
    <property type="entry name" value="CheY-like_superfamily"/>
</dbReference>
<dbReference type="GO" id="GO:0005524">
    <property type="term" value="F:ATP binding"/>
    <property type="evidence" value="ECO:0007669"/>
    <property type="project" value="UniProtKB-KW"/>
</dbReference>
<feature type="transmembrane region" description="Helical" evidence="22">
    <location>
        <begin position="179"/>
        <end position="197"/>
    </location>
</feature>
<dbReference type="FunFam" id="1.10.287.130:FF:000002">
    <property type="entry name" value="Two-component osmosensing histidine kinase"/>
    <property type="match status" value="1"/>
</dbReference>
<dbReference type="Pfam" id="PF00072">
    <property type="entry name" value="Response_reg"/>
    <property type="match status" value="1"/>
</dbReference>
<feature type="transmembrane region" description="Helical" evidence="22">
    <location>
        <begin position="13"/>
        <end position="35"/>
    </location>
</feature>
<evidence type="ECO:0000313" key="27">
    <source>
        <dbReference type="Proteomes" id="UP001329151"/>
    </source>
</evidence>
<evidence type="ECO:0000256" key="21">
    <source>
        <dbReference type="PROSITE-ProRule" id="PRU00169"/>
    </source>
</evidence>
<keyword evidence="9" id="KW-0547">Nucleotide-binding</keyword>
<dbReference type="PROSITE" id="PS50894">
    <property type="entry name" value="HPT"/>
    <property type="match status" value="1"/>
</dbReference>
<dbReference type="CDD" id="cd16922">
    <property type="entry name" value="HATPase_EvgS-ArcB-TorS-like"/>
    <property type="match status" value="1"/>
</dbReference>
<comment type="catalytic activity">
    <reaction evidence="1">
        <text>ATP + protein L-histidine = ADP + protein N-phospho-L-histidine.</text>
        <dbReference type="EC" id="2.7.13.3"/>
    </reaction>
</comment>
<keyword evidence="14" id="KW-0843">Virulence</keyword>
<keyword evidence="10" id="KW-0418">Kinase</keyword>
<dbReference type="Pfam" id="PF00512">
    <property type="entry name" value="HisKA"/>
    <property type="match status" value="1"/>
</dbReference>
<dbReference type="AlphaFoldDB" id="A0AA86IXP0"/>
<dbReference type="GO" id="GO:0000155">
    <property type="term" value="F:phosphorelay sensor kinase activity"/>
    <property type="evidence" value="ECO:0007669"/>
    <property type="project" value="InterPro"/>
</dbReference>
<dbReference type="SUPFAM" id="SSF47226">
    <property type="entry name" value="Histidine-containing phosphotransfer domain, HPT domain"/>
    <property type="match status" value="1"/>
</dbReference>
<reference evidence="26 27" key="1">
    <citation type="submission" date="2023-10" db="EMBL/GenBank/DDBJ databases">
        <title>Complete Genome Sequence of Limnobacter thiooxidans CS-K2T, Isolated from freshwater lake sediments in Bavaria, Germany.</title>
        <authorList>
            <person name="Naruki M."/>
            <person name="Watanabe A."/>
            <person name="Warashina T."/>
            <person name="Morita T."/>
            <person name="Arakawa K."/>
        </authorList>
    </citation>
    <scope>NUCLEOTIDE SEQUENCE [LARGE SCALE GENOMIC DNA]</scope>
    <source>
        <strain evidence="26 27">CS-K2</strain>
    </source>
</reference>
<evidence type="ECO:0000259" key="23">
    <source>
        <dbReference type="PROSITE" id="PS50109"/>
    </source>
</evidence>
<evidence type="ECO:0000259" key="24">
    <source>
        <dbReference type="PROSITE" id="PS50110"/>
    </source>
</evidence>
<evidence type="ECO:0000313" key="26">
    <source>
        <dbReference type="EMBL" id="BET25142.1"/>
    </source>
</evidence>
<dbReference type="RefSeq" id="WP_130558350.1">
    <property type="nucleotide sequence ID" value="NZ_AP028947.1"/>
</dbReference>
<keyword evidence="12 22" id="KW-1133">Transmembrane helix</keyword>
<feature type="domain" description="Histidine kinase" evidence="23">
    <location>
        <begin position="272"/>
        <end position="499"/>
    </location>
</feature>
<keyword evidence="5 21" id="KW-0597">Phosphoprotein</keyword>
<sequence>MKPNFHSIKYPSLGTQLLGLGGGIVLLLALAFTWFNTQTQREELQDVFTKQARALAFNLAVSSSSHLLERDFSVIENLLLKTDGFEDLHSGTVLDPTGHILAQVIRDQESRRLKAHYNSQTMMLGTSPSISFKKSQNGKVKYLLVSEPVDSGGVIGMVALEFDLSSLQASQTELIQRNILLAIALIVPATFASWLFIRKVILELNSLTDFAQLMVNDEGISHKVSPSSRELAMLHTTLNWASGALARKNRALEEARVKADKSNDLKSQFVANMSHEIRTPLNGILGLTEITLGTTTLGDKPRRNLELIQLSADHLLRVVNDILDFSKIDANKLDIDPIPFALRANVQAMIKTVSSAYSKPNVKLVLEIAPEVPDHLHGDCARILQVLNNLLSNALKFTQQGVVTLNITLEESRGPSQPSDTARVHFSVRDSGMGISDAARSEIFKAFSQAEPGTARKYGGTGLGLTISQRLLELMNSGIDLWSEEGVGSEFSFTLALPVAHAPSPVNNDVAHNNMESVQLKDLPTPGMGQACDTLRILVAEDNMVNQAFISHVLTQLGISYRFADDGLAAVKAVEEETFDLVFMDMHMPNMGGLEACRTILTQPKHHKLPIVGLTADAIADTREACMAAGMKEYISKPFKRSDIENVLTRLNFKISPIPMQNFDHDRELLKTTMEMIVAEIPNLLEEIELRLQQAQWLDAKRALHTLKGHCKLIGEMDFASFLQGLENQLANSQSPAEQELSHLRVNIKALQHRLRMLSQ</sequence>
<proteinExistence type="predicted"/>
<keyword evidence="8" id="KW-0732">Signal</keyword>
<keyword evidence="13" id="KW-0902">Two-component regulatory system</keyword>
<evidence type="ECO:0000256" key="2">
    <source>
        <dbReference type="ARBA" id="ARBA00004651"/>
    </source>
</evidence>
<dbReference type="InterPro" id="IPR036641">
    <property type="entry name" value="HPT_dom_sf"/>
</dbReference>
<evidence type="ECO:0000256" key="14">
    <source>
        <dbReference type="ARBA" id="ARBA00023026"/>
    </source>
</evidence>
<dbReference type="Gene3D" id="3.30.565.10">
    <property type="entry name" value="Histidine kinase-like ATPase, C-terminal domain"/>
    <property type="match status" value="1"/>
</dbReference>
<dbReference type="PANTHER" id="PTHR45339:SF1">
    <property type="entry name" value="HYBRID SIGNAL TRANSDUCTION HISTIDINE KINASE J"/>
    <property type="match status" value="1"/>
</dbReference>
<keyword evidence="4" id="KW-1003">Cell membrane</keyword>
<evidence type="ECO:0000256" key="6">
    <source>
        <dbReference type="ARBA" id="ARBA00022679"/>
    </source>
</evidence>
<gene>
    <name evidence="26" type="ORF">RGQ30_06430</name>
</gene>
<keyword evidence="6" id="KW-0808">Transferase</keyword>
<evidence type="ECO:0000256" key="7">
    <source>
        <dbReference type="ARBA" id="ARBA00022692"/>
    </source>
</evidence>
<feature type="modified residue" description="4-aspartylphosphate" evidence="21">
    <location>
        <position position="585"/>
    </location>
</feature>
<name>A0AA86IXP0_9BURK</name>
<dbReference type="SMART" id="SM00448">
    <property type="entry name" value="REC"/>
    <property type="match status" value="1"/>
</dbReference>
<dbReference type="Gene3D" id="1.10.287.130">
    <property type="match status" value="1"/>
</dbReference>
<comment type="function">
    <text evidence="16">Member of the two-component regulatory system BvgS/BvgA. Phosphorylates BvgA via a four-step phosphorelay in response to environmental signals.</text>
</comment>
<dbReference type="FunFam" id="3.30.565.10:FF:000010">
    <property type="entry name" value="Sensor histidine kinase RcsC"/>
    <property type="match status" value="1"/>
</dbReference>
<evidence type="ECO:0000256" key="9">
    <source>
        <dbReference type="ARBA" id="ARBA00022741"/>
    </source>
</evidence>
<evidence type="ECO:0000256" key="11">
    <source>
        <dbReference type="ARBA" id="ARBA00022840"/>
    </source>
</evidence>
<keyword evidence="27" id="KW-1185">Reference proteome</keyword>
<keyword evidence="7 22" id="KW-0812">Transmembrane</keyword>
<dbReference type="PROSITE" id="PS50110">
    <property type="entry name" value="RESPONSE_REGULATORY"/>
    <property type="match status" value="1"/>
</dbReference>
<dbReference type="InterPro" id="IPR008207">
    <property type="entry name" value="Sig_transdc_His_kin_Hpt_dom"/>
</dbReference>
<dbReference type="EC" id="2.7.13.3" evidence="3"/>
<dbReference type="GO" id="GO:0005886">
    <property type="term" value="C:plasma membrane"/>
    <property type="evidence" value="ECO:0007669"/>
    <property type="project" value="UniProtKB-SubCell"/>
</dbReference>
<comment type="subunit">
    <text evidence="17">At low DSF concentrations, interacts with RpfF.</text>
</comment>
<evidence type="ECO:0000256" key="16">
    <source>
        <dbReference type="ARBA" id="ARBA00058004"/>
    </source>
</evidence>
<evidence type="ECO:0000256" key="10">
    <source>
        <dbReference type="ARBA" id="ARBA00022777"/>
    </source>
</evidence>
<dbReference type="KEGG" id="lto:RGQ30_06430"/>
<dbReference type="InterPro" id="IPR005467">
    <property type="entry name" value="His_kinase_dom"/>
</dbReference>